<dbReference type="InterPro" id="IPR025304">
    <property type="entry name" value="ALIX_V_dom"/>
</dbReference>
<evidence type="ECO:0000256" key="7">
    <source>
        <dbReference type="SAM" id="MobiDB-lite"/>
    </source>
</evidence>
<feature type="compositionally biased region" description="Polar residues" evidence="7">
    <location>
        <begin position="945"/>
        <end position="984"/>
    </location>
</feature>
<evidence type="ECO:0000313" key="10">
    <source>
        <dbReference type="Proteomes" id="UP001211065"/>
    </source>
</evidence>
<feature type="compositionally biased region" description="Polar residues" evidence="7">
    <location>
        <begin position="926"/>
        <end position="936"/>
    </location>
</feature>
<accession>A0AAD5Y2Y9</accession>
<evidence type="ECO:0000256" key="4">
    <source>
        <dbReference type="ARBA" id="ARBA00022753"/>
    </source>
</evidence>
<dbReference type="GO" id="GO:0005768">
    <property type="term" value="C:endosome"/>
    <property type="evidence" value="ECO:0007669"/>
    <property type="project" value="UniProtKB-SubCell"/>
</dbReference>
<feature type="compositionally biased region" description="Low complexity" evidence="7">
    <location>
        <begin position="911"/>
        <end position="925"/>
    </location>
</feature>
<organism evidence="9 10">
    <name type="scientific">Clydaea vesicula</name>
    <dbReference type="NCBI Taxonomy" id="447962"/>
    <lineage>
        <taxon>Eukaryota</taxon>
        <taxon>Fungi</taxon>
        <taxon>Fungi incertae sedis</taxon>
        <taxon>Chytridiomycota</taxon>
        <taxon>Chytridiomycota incertae sedis</taxon>
        <taxon>Chytridiomycetes</taxon>
        <taxon>Lobulomycetales</taxon>
        <taxon>Lobulomycetaceae</taxon>
        <taxon>Clydaea</taxon>
    </lineage>
</organism>
<feature type="compositionally biased region" description="Polar residues" evidence="7">
    <location>
        <begin position="997"/>
        <end position="1022"/>
    </location>
</feature>
<dbReference type="AlphaFoldDB" id="A0AAD5Y2Y9"/>
<gene>
    <name evidence="9" type="primary">BRO1</name>
    <name evidence="9" type="ORF">HK099_006642</name>
</gene>
<keyword evidence="6" id="KW-0175">Coiled coil</keyword>
<proteinExistence type="predicted"/>
<dbReference type="PANTHER" id="PTHR23030:SF30">
    <property type="entry name" value="TYROSINE-PROTEIN PHOSPHATASE NON-RECEPTOR TYPE 23"/>
    <property type="match status" value="1"/>
</dbReference>
<sequence>MSTSQSPLLSPSMKSTDQVDFIAPFSTYIQNAYQEDPSKYLGEINTLNKLRIDMTDAGNDLTGRDILYRYYGQLDLLDLRFPIDEKNIKISFNWYDAFTGVEVSQYSVAYEKACVIFNIATVCAKIAQSQNRFEPAQLKLSFNYLQCAAGLYNYINDNFLHAPSVDLSRDSIKAIVDIMLAQAQECFIEKVLMEKKKGSIVSKLAAQCSNMYSVAGDGMQEESVKGQFDKHWFEIVKIKAKYFQALAHYHKTLNDKSQKYGEDIAHLTVGETLAKEAYKAAQSFGSGGFFKSEDQTSASSALMECTKVLLNLLTERKVSSIKDNDLIYHDLVPNLDTLNPIEKVNATKQLAFADICQNGASDIPNIIGPDIFQKLVPLSVHESSSMYSEEKAKILRSQQNIVDAANQELQATLDSMNVVSTLDKLKKSLKNGMDNYGLHLPNEALGWCSKVRGEGAANIDELAGVVEVLKKRIAETMDECGLQLDKEQHDCETLRSKYLDKWTQPVSATLTSKMRQDLNQNRNTFEKAKSTDSQLFSRILDSQPVIDILKRPIEEVEAVFASKVLEQKESSTLIDGDGFNVLGEQVMIEKLEGLVHRLQLLKKERNEVLNELKEKIHNDDISSLLLLNKNRESQVFQAELVKFKTQTQKISNTLNQQKQLLSEASKEIEKLVQTSVTFKNLEKKESKIYLVLKEWKKGFDLYKEALEGLTNGVEFYSNLQEIIESLKKEIFKFVNNRTEERVLLIKRIDDQQAEIGQRVLKDQLYKLSINNPGATGSVTSNPATSPYVNNNYSVQSSNAKPAAALYPSLNGPLQGSYGNSTSPGGQQSYPSLNSLPQNYNQTSVSYPLQQTSISSPSTMQSTTSGPSNPSYYNLTHPQNYNNLNSQAYASNYSNTPRPDHPTSGPPASYPTSTSLHTFPTTTSYTNYSNAPSQGNNYAPAAPASTYPNNIPLQASSNHQHANQPPTQATYGGSSANQSYYQPNPTGYPVPQQQQPPYGNSNTGSNQINKQPYNSSLYENKQSLGGLPPAVPPKQASYSTYQQPVSQPLYQQGANASYQHHQNNAATLPQQHFSQPPMPPHSQQNYNYYQQSYNQQPPVQTQQHQQNYSIQQQQAHLQRPVYGVPPPSGNNYQNQQSSQQNGSLI</sequence>
<dbReference type="Pfam" id="PF13949">
    <property type="entry name" value="ALIX_LYPXL_bnd"/>
    <property type="match status" value="1"/>
</dbReference>
<reference evidence="9" key="1">
    <citation type="submission" date="2020-05" db="EMBL/GenBank/DDBJ databases">
        <title>Phylogenomic resolution of chytrid fungi.</title>
        <authorList>
            <person name="Stajich J.E."/>
            <person name="Amses K."/>
            <person name="Simmons R."/>
            <person name="Seto K."/>
            <person name="Myers J."/>
            <person name="Bonds A."/>
            <person name="Quandt C.A."/>
            <person name="Barry K."/>
            <person name="Liu P."/>
            <person name="Grigoriev I."/>
            <person name="Longcore J.E."/>
            <person name="James T.Y."/>
        </authorList>
    </citation>
    <scope>NUCLEOTIDE SEQUENCE</scope>
    <source>
        <strain evidence="9">JEL0476</strain>
    </source>
</reference>
<evidence type="ECO:0000313" key="9">
    <source>
        <dbReference type="EMBL" id="KAJ3225504.1"/>
    </source>
</evidence>
<dbReference type="SMART" id="SM01041">
    <property type="entry name" value="BRO1"/>
    <property type="match status" value="1"/>
</dbReference>
<keyword evidence="3" id="KW-0963">Cytoplasm</keyword>
<feature type="compositionally biased region" description="Polar residues" evidence="7">
    <location>
        <begin position="814"/>
        <end position="896"/>
    </location>
</feature>
<evidence type="ECO:0000256" key="3">
    <source>
        <dbReference type="ARBA" id="ARBA00022490"/>
    </source>
</evidence>
<evidence type="ECO:0000256" key="5">
    <source>
        <dbReference type="ARBA" id="ARBA00041284"/>
    </source>
</evidence>
<comment type="subcellular location">
    <subcellularLocation>
        <location evidence="2">Cytoplasm</location>
    </subcellularLocation>
    <subcellularLocation>
        <location evidence="1">Endosome</location>
    </subcellularLocation>
</comment>
<keyword evidence="4" id="KW-0967">Endosome</keyword>
<dbReference type="Gene3D" id="1.20.140.50">
    <property type="entry name" value="alix/aip1 like domains"/>
    <property type="match status" value="1"/>
</dbReference>
<comment type="caution">
    <text evidence="9">The sequence shown here is derived from an EMBL/GenBank/DDBJ whole genome shotgun (WGS) entry which is preliminary data.</text>
</comment>
<evidence type="ECO:0000256" key="1">
    <source>
        <dbReference type="ARBA" id="ARBA00004177"/>
    </source>
</evidence>
<dbReference type="InterPro" id="IPR004328">
    <property type="entry name" value="BRO1_dom"/>
</dbReference>
<dbReference type="PROSITE" id="PS51180">
    <property type="entry name" value="BRO1"/>
    <property type="match status" value="1"/>
</dbReference>
<dbReference type="InterPro" id="IPR038499">
    <property type="entry name" value="BRO1_sf"/>
</dbReference>
<protein>
    <recommendedName>
        <fullName evidence="5">BRO domain-containing protein 1</fullName>
    </recommendedName>
</protein>
<dbReference type="EMBL" id="JADGJW010000059">
    <property type="protein sequence ID" value="KAJ3225504.1"/>
    <property type="molecule type" value="Genomic_DNA"/>
</dbReference>
<feature type="compositionally biased region" description="Low complexity" evidence="7">
    <location>
        <begin position="1093"/>
        <end position="1113"/>
    </location>
</feature>
<keyword evidence="10" id="KW-1185">Reference proteome</keyword>
<feature type="region of interest" description="Disordered" evidence="7">
    <location>
        <begin position="1093"/>
        <end position="1144"/>
    </location>
</feature>
<dbReference type="Gene3D" id="1.20.120.560">
    <property type="entry name" value="alix/aip1 in complex with the ypdl late domain"/>
    <property type="match status" value="1"/>
</dbReference>
<dbReference type="Proteomes" id="UP001211065">
    <property type="component" value="Unassembled WGS sequence"/>
</dbReference>
<evidence type="ECO:0000256" key="2">
    <source>
        <dbReference type="ARBA" id="ARBA00004496"/>
    </source>
</evidence>
<evidence type="ECO:0000256" key="6">
    <source>
        <dbReference type="SAM" id="Coils"/>
    </source>
</evidence>
<feature type="coiled-coil region" evidence="6">
    <location>
        <begin position="591"/>
        <end position="618"/>
    </location>
</feature>
<feature type="domain" description="BRO1" evidence="8">
    <location>
        <begin position="7"/>
        <end position="409"/>
    </location>
</feature>
<evidence type="ECO:0000259" key="8">
    <source>
        <dbReference type="PROSITE" id="PS51180"/>
    </source>
</evidence>
<dbReference type="GO" id="GO:0043328">
    <property type="term" value="P:protein transport to vacuole involved in ubiquitin-dependent protein catabolic process via the multivesicular body sorting pathway"/>
    <property type="evidence" value="ECO:0007669"/>
    <property type="project" value="TreeGrafter"/>
</dbReference>
<dbReference type="PANTHER" id="PTHR23030">
    <property type="entry name" value="PCD6 INTERACTING PROTEIN-RELATED"/>
    <property type="match status" value="1"/>
</dbReference>
<feature type="region of interest" description="Disordered" evidence="7">
    <location>
        <begin position="814"/>
        <end position="1043"/>
    </location>
</feature>
<name>A0AAD5Y2Y9_9FUNG</name>
<feature type="compositionally biased region" description="Low complexity" evidence="7">
    <location>
        <begin position="1128"/>
        <end position="1144"/>
    </location>
</feature>
<dbReference type="Pfam" id="PF03097">
    <property type="entry name" value="BRO1"/>
    <property type="match status" value="1"/>
</dbReference>
<dbReference type="Gene3D" id="1.25.40.280">
    <property type="entry name" value="alix/aip1 like domains"/>
    <property type="match status" value="1"/>
</dbReference>